<dbReference type="Proteomes" id="UP000325385">
    <property type="component" value="Chromosome"/>
</dbReference>
<reference evidence="3" key="1">
    <citation type="submission" date="2018-09" db="EMBL/GenBank/DDBJ databases">
        <title>Nocardia yunnanensis sp. nov., an actinomycete isolated from a soil sample.</title>
        <authorList>
            <person name="Zhang J."/>
        </authorList>
    </citation>
    <scope>NUCLEOTIDE SEQUENCE [LARGE SCALE GENOMIC DNA]</scope>
    <source>
        <strain evidence="3">21-3</strain>
    </source>
</reference>
<gene>
    <name evidence="2" type="ORF">D0Y83_05900</name>
</gene>
<evidence type="ECO:0000313" key="2">
    <source>
        <dbReference type="EMBL" id="QFI62859.1"/>
    </source>
</evidence>
<dbReference type="AlphaFoldDB" id="A0A5P6NA47"/>
<accession>A0A5P6NA47</accession>
<feature type="chain" id="PRO_5025039917" evidence="1">
    <location>
        <begin position="33"/>
        <end position="245"/>
    </location>
</feature>
<organism evidence="2 3">
    <name type="scientific">Qipengyuania flava</name>
    <dbReference type="NCBI Taxonomy" id="192812"/>
    <lineage>
        <taxon>Bacteria</taxon>
        <taxon>Pseudomonadati</taxon>
        <taxon>Pseudomonadota</taxon>
        <taxon>Alphaproteobacteria</taxon>
        <taxon>Sphingomonadales</taxon>
        <taxon>Erythrobacteraceae</taxon>
        <taxon>Qipengyuania</taxon>
    </lineage>
</organism>
<name>A0A5P6NA47_9SPHN</name>
<feature type="signal peptide" evidence="1">
    <location>
        <begin position="1"/>
        <end position="32"/>
    </location>
</feature>
<evidence type="ECO:0000256" key="1">
    <source>
        <dbReference type="SAM" id="SignalP"/>
    </source>
</evidence>
<evidence type="ECO:0000313" key="3">
    <source>
        <dbReference type="Proteomes" id="UP000325385"/>
    </source>
</evidence>
<protein>
    <submittedName>
        <fullName evidence="2">Uncharacterized protein</fullName>
    </submittedName>
</protein>
<sequence length="245" mass="25220">MEGHMSSVKAIVSGTAASLAALGFLVATPAQAGVVVKSSGPSAGTYPVGKKLDDASSVTLRSGDSLTVLTSSGTRVITGPGTHRVGARGASKRTAFAMLTRQRSGARVRTGAVRGGASSEATNTNLWNIDTSQPGKFCLPGSAELTFWRPSVEGGETWVLGSAVSDFHIHVMFEDGNATATMSADELPLTHNTLYDLSGPAGGPKQRVEFVSLTETPDNAEDLAVLLAEQGCSAQLDLLSDKLAS</sequence>
<keyword evidence="1" id="KW-0732">Signal</keyword>
<proteinExistence type="predicted"/>
<dbReference type="EMBL" id="CP032228">
    <property type="protein sequence ID" value="QFI62859.1"/>
    <property type="molecule type" value="Genomic_DNA"/>
</dbReference>